<feature type="region of interest" description="Disordered" evidence="1">
    <location>
        <begin position="43"/>
        <end position="142"/>
    </location>
</feature>
<evidence type="ECO:0000313" key="3">
    <source>
        <dbReference type="Proteomes" id="UP001634393"/>
    </source>
</evidence>
<evidence type="ECO:0008006" key="4">
    <source>
        <dbReference type="Google" id="ProtNLM"/>
    </source>
</evidence>
<feature type="region of interest" description="Disordered" evidence="1">
    <location>
        <begin position="227"/>
        <end position="252"/>
    </location>
</feature>
<name>A0ABD3U7Y1_9LAMI</name>
<feature type="compositionally biased region" description="Acidic residues" evidence="1">
    <location>
        <begin position="92"/>
        <end position="124"/>
    </location>
</feature>
<proteinExistence type="predicted"/>
<comment type="caution">
    <text evidence="2">The sequence shown here is derived from an EMBL/GenBank/DDBJ whole genome shotgun (WGS) entry which is preliminary data.</text>
</comment>
<evidence type="ECO:0000256" key="1">
    <source>
        <dbReference type="SAM" id="MobiDB-lite"/>
    </source>
</evidence>
<dbReference type="AlphaFoldDB" id="A0ABD3U7Y1"/>
<dbReference type="InterPro" id="IPR039619">
    <property type="entry name" value="MAKR2/5"/>
</dbReference>
<reference evidence="2 3" key="1">
    <citation type="submission" date="2024-12" db="EMBL/GenBank/DDBJ databases">
        <title>The unique morphological basis and parallel evolutionary history of personate flowers in Penstemon.</title>
        <authorList>
            <person name="Depatie T.H."/>
            <person name="Wessinger C.A."/>
        </authorList>
    </citation>
    <scope>NUCLEOTIDE SEQUENCE [LARGE SCALE GENOMIC DNA]</scope>
    <source>
        <strain evidence="2">WTNN_2</strain>
        <tissue evidence="2">Leaf</tissue>
    </source>
</reference>
<organism evidence="2 3">
    <name type="scientific">Penstemon smallii</name>
    <dbReference type="NCBI Taxonomy" id="265156"/>
    <lineage>
        <taxon>Eukaryota</taxon>
        <taxon>Viridiplantae</taxon>
        <taxon>Streptophyta</taxon>
        <taxon>Embryophyta</taxon>
        <taxon>Tracheophyta</taxon>
        <taxon>Spermatophyta</taxon>
        <taxon>Magnoliopsida</taxon>
        <taxon>eudicotyledons</taxon>
        <taxon>Gunneridae</taxon>
        <taxon>Pentapetalae</taxon>
        <taxon>asterids</taxon>
        <taxon>lamiids</taxon>
        <taxon>Lamiales</taxon>
        <taxon>Plantaginaceae</taxon>
        <taxon>Cheloneae</taxon>
        <taxon>Penstemon</taxon>
    </lineage>
</organism>
<accession>A0ABD3U7Y1</accession>
<feature type="compositionally biased region" description="Acidic residues" evidence="1">
    <location>
        <begin position="72"/>
        <end position="81"/>
    </location>
</feature>
<feature type="compositionally biased region" description="Low complexity" evidence="1">
    <location>
        <begin position="281"/>
        <end position="306"/>
    </location>
</feature>
<evidence type="ECO:0000313" key="2">
    <source>
        <dbReference type="EMBL" id="KAL3844540.1"/>
    </source>
</evidence>
<dbReference type="EMBL" id="JBJXBP010000002">
    <property type="protein sequence ID" value="KAL3844540.1"/>
    <property type="molecule type" value="Genomic_DNA"/>
</dbReference>
<sequence length="306" mass="33181">MEAFSLLKYWRTNGGASGGGGGATTIDSTANARATTETLVTASAVSPYSSDDEDGPYFDLQFALPDDHVTENEQEENEEENDKEKAQKNEINGEDETSTETESTSEDSSLNEEDEDEDENEEENSSSKDNNKAVNKIDTAEDSDEKKLIKEVVLQKYLKMVKPLYIRVSKRYLENLKFAGQHDNGGGAVTPPCSATMKAGESVKTYQKQGNNNNNLQAGLKVVRKHLGKSRSASSTVTAATPPEKMASNRRDDSLVQLQDGIQGAILHCKKSFNASRDGESSSSILCRSTSDSSSSYEKSPASTSS</sequence>
<feature type="region of interest" description="Disordered" evidence="1">
    <location>
        <begin position="274"/>
        <end position="306"/>
    </location>
</feature>
<gene>
    <name evidence="2" type="ORF">ACJIZ3_001943</name>
</gene>
<feature type="compositionally biased region" description="Low complexity" evidence="1">
    <location>
        <begin position="232"/>
        <end position="241"/>
    </location>
</feature>
<dbReference type="Proteomes" id="UP001634393">
    <property type="component" value="Unassembled WGS sequence"/>
</dbReference>
<protein>
    <recommendedName>
        <fullName evidence="4">Membrane-associated kinase regulator 2</fullName>
    </recommendedName>
</protein>
<keyword evidence="3" id="KW-1185">Reference proteome</keyword>
<dbReference type="PANTHER" id="PTHR33929">
    <property type="entry name" value="MEMBRANE-ASSOCIATED KINASE REGULATOR 2-RELATED"/>
    <property type="match status" value="1"/>
</dbReference>
<dbReference type="PANTHER" id="PTHR33929:SF1">
    <property type="entry name" value="MEMBRANE-ASSOCIATED KINASE REGULATOR 2-RELATED"/>
    <property type="match status" value="1"/>
</dbReference>